<evidence type="ECO:0000313" key="2">
    <source>
        <dbReference type="Proteomes" id="UP000187283"/>
    </source>
</evidence>
<protein>
    <submittedName>
        <fullName evidence="1">Uncharacterized protein</fullName>
    </submittedName>
</protein>
<sequence length="8" mass="1031">MKIQLDRQ</sequence>
<name>A0A1R1XP99_9FUNG</name>
<reference evidence="1 2" key="1">
    <citation type="submission" date="2017-01" db="EMBL/GenBank/DDBJ databases">
        <authorList>
            <person name="Mah S.A."/>
            <person name="Swanson W.J."/>
            <person name="Moy G.W."/>
            <person name="Vacquier V.D."/>
        </authorList>
    </citation>
    <scope>NUCLEOTIDE SEQUENCE [LARGE SCALE GENOMIC DNA]</scope>
    <source>
        <strain evidence="1 2">GSMNP</strain>
    </source>
</reference>
<accession>A0A1R1XP99</accession>
<keyword evidence="2" id="KW-1185">Reference proteome</keyword>
<feature type="non-terminal residue" evidence="1">
    <location>
        <position position="8"/>
    </location>
</feature>
<gene>
    <name evidence="1" type="ORF">AYI70_g6588</name>
</gene>
<proteinExistence type="predicted"/>
<evidence type="ECO:0000313" key="1">
    <source>
        <dbReference type="EMBL" id="OMJ16452.1"/>
    </source>
</evidence>
<dbReference type="Proteomes" id="UP000187283">
    <property type="component" value="Unassembled WGS sequence"/>
</dbReference>
<organism evidence="1 2">
    <name type="scientific">Smittium culicis</name>
    <dbReference type="NCBI Taxonomy" id="133412"/>
    <lineage>
        <taxon>Eukaryota</taxon>
        <taxon>Fungi</taxon>
        <taxon>Fungi incertae sedis</taxon>
        <taxon>Zoopagomycota</taxon>
        <taxon>Kickxellomycotina</taxon>
        <taxon>Harpellomycetes</taxon>
        <taxon>Harpellales</taxon>
        <taxon>Legeriomycetaceae</taxon>
        <taxon>Smittium</taxon>
    </lineage>
</organism>
<comment type="caution">
    <text evidence="1">The sequence shown here is derived from an EMBL/GenBank/DDBJ whole genome shotgun (WGS) entry which is preliminary data.</text>
</comment>
<dbReference type="EMBL" id="LSSN01002334">
    <property type="protein sequence ID" value="OMJ16452.1"/>
    <property type="molecule type" value="Genomic_DNA"/>
</dbReference>